<evidence type="ECO:0000256" key="9">
    <source>
        <dbReference type="SAM" id="Phobius"/>
    </source>
</evidence>
<dbReference type="PANTHER" id="PTHR24365">
    <property type="entry name" value="TOLL-LIKE RECEPTOR"/>
    <property type="match status" value="1"/>
</dbReference>
<evidence type="ECO:0000313" key="11">
    <source>
        <dbReference type="Proteomes" id="UP000050640"/>
    </source>
</evidence>
<dbReference type="STRING" id="1147741.A0A0R3RY04"/>
<keyword evidence="2" id="KW-0433">Leucine-rich repeat</keyword>
<dbReference type="GO" id="GO:0005886">
    <property type="term" value="C:plasma membrane"/>
    <property type="evidence" value="ECO:0007669"/>
    <property type="project" value="TreeGrafter"/>
</dbReference>
<evidence type="ECO:0000256" key="8">
    <source>
        <dbReference type="ARBA" id="ARBA00023180"/>
    </source>
</evidence>
<reference evidence="12" key="1">
    <citation type="submission" date="2017-02" db="UniProtKB">
        <authorList>
            <consortium name="WormBaseParasite"/>
        </authorList>
    </citation>
    <scope>IDENTIFICATION</scope>
</reference>
<dbReference type="InterPro" id="IPR001611">
    <property type="entry name" value="Leu-rich_rpt"/>
</dbReference>
<evidence type="ECO:0000256" key="7">
    <source>
        <dbReference type="ARBA" id="ARBA00023136"/>
    </source>
</evidence>
<dbReference type="PROSITE" id="PS51450">
    <property type="entry name" value="LRR"/>
    <property type="match status" value="1"/>
</dbReference>
<keyword evidence="4 10" id="KW-0732">Signal</keyword>
<dbReference type="GO" id="GO:0038023">
    <property type="term" value="F:signaling receptor activity"/>
    <property type="evidence" value="ECO:0007669"/>
    <property type="project" value="TreeGrafter"/>
</dbReference>
<dbReference type="Gene3D" id="3.80.10.10">
    <property type="entry name" value="Ribonuclease Inhibitor"/>
    <property type="match status" value="4"/>
</dbReference>
<keyword evidence="6 9" id="KW-1133">Transmembrane helix</keyword>
<evidence type="ECO:0000256" key="4">
    <source>
        <dbReference type="ARBA" id="ARBA00022729"/>
    </source>
</evidence>
<proteinExistence type="predicted"/>
<dbReference type="InterPro" id="IPR032675">
    <property type="entry name" value="LRR_dom_sf"/>
</dbReference>
<dbReference type="GO" id="GO:0007165">
    <property type="term" value="P:signal transduction"/>
    <property type="evidence" value="ECO:0007669"/>
    <property type="project" value="TreeGrafter"/>
</dbReference>
<dbReference type="Proteomes" id="UP000050640">
    <property type="component" value="Unplaced"/>
</dbReference>
<evidence type="ECO:0000256" key="3">
    <source>
        <dbReference type="ARBA" id="ARBA00022692"/>
    </source>
</evidence>
<evidence type="ECO:0000256" key="5">
    <source>
        <dbReference type="ARBA" id="ARBA00022737"/>
    </source>
</evidence>
<dbReference type="SMART" id="SM00369">
    <property type="entry name" value="LRR_TYP"/>
    <property type="match status" value="6"/>
</dbReference>
<dbReference type="PANTHER" id="PTHR24365:SF541">
    <property type="entry name" value="PROTEIN TOLL-RELATED"/>
    <property type="match status" value="1"/>
</dbReference>
<evidence type="ECO:0000256" key="1">
    <source>
        <dbReference type="ARBA" id="ARBA00004167"/>
    </source>
</evidence>
<evidence type="ECO:0000313" key="12">
    <source>
        <dbReference type="WBParaSite" id="EEL_0000713601-mRNA-1"/>
    </source>
</evidence>
<comment type="subcellular location">
    <subcellularLocation>
        <location evidence="1">Membrane</location>
        <topology evidence="1">Single-pass membrane protein</topology>
    </subcellularLocation>
</comment>
<dbReference type="AlphaFoldDB" id="A0A0R3RY04"/>
<dbReference type="Pfam" id="PF13855">
    <property type="entry name" value="LRR_8"/>
    <property type="match status" value="2"/>
</dbReference>
<sequence>MTKLLLLLYFTLQVASSVDICQYCRCDRHSYTVTCTGYNILLRSVTAPHWANTLYFHHMSMRHLPHFTHNKNIKILRINFCGLTHIHSLSLTSLPNLETLHLADNLLTDLPSECFFELTKLRIVNLARNLIRDLNLINEMLPTNHILEQFSIDSNPVQISSITSQLPLARQLHLADINMETMNASTITFLPSIECGETETFCRSMRISKQQWFILRTLDLSSQEELRIHPSLLPVISNISTLNLGSTKLPHSFPDWLQIFSHVRHLSIPFAVLPNTNHTWEWCGQYLEWLDLSHINLHTLIIPRHCKIRHLKANNNHLSTIYIGTSSLETLFLERNDLSSWIIPPSGVTFNRMLTLSISSNRIRYLPENALAYYPQLQHLEISQNLLTNLSSQSFPTIGMQIRSINMSHNKLSQFVHPILPSLLLLDLSNNALEGLDSYLLAGLPLLQHFYLRSNVDLFSKCSGISRCWINSLNQLGNLIDLDISDCNLEWQPDFSSSHSMRKLDVSGNRLSSLDGALLPHNLYYLDVSDNLIRYLFNHTYMRRSELHEMDISRNPLICHCTLLQIGQWIPNDTYSASTSDLYYCFSGNWQYPLRSYLDNATECFPASSVWSPVLLIAICCLLAVAIFLTLFIFIANSRMSRNRKYSFAYKPLRTSDTSSAVEI</sequence>
<feature type="chain" id="PRO_5006447865" evidence="10">
    <location>
        <begin position="18"/>
        <end position="664"/>
    </location>
</feature>
<protein>
    <submittedName>
        <fullName evidence="12">LRRCT domain-containing protein</fullName>
    </submittedName>
</protein>
<accession>A0A0R3RY04</accession>
<dbReference type="InterPro" id="IPR003591">
    <property type="entry name" value="Leu-rich_rpt_typical-subtyp"/>
</dbReference>
<evidence type="ECO:0000256" key="2">
    <source>
        <dbReference type="ARBA" id="ARBA00022614"/>
    </source>
</evidence>
<feature type="signal peptide" evidence="10">
    <location>
        <begin position="1"/>
        <end position="17"/>
    </location>
</feature>
<dbReference type="WBParaSite" id="EEL_0000713601-mRNA-1">
    <property type="protein sequence ID" value="EEL_0000713601-mRNA-1"/>
    <property type="gene ID" value="EEL_0000713601"/>
</dbReference>
<evidence type="ECO:0000256" key="10">
    <source>
        <dbReference type="SAM" id="SignalP"/>
    </source>
</evidence>
<keyword evidence="11" id="KW-1185">Reference proteome</keyword>
<keyword evidence="5" id="KW-0677">Repeat</keyword>
<feature type="transmembrane region" description="Helical" evidence="9">
    <location>
        <begin position="610"/>
        <end position="636"/>
    </location>
</feature>
<organism evidence="11 12">
    <name type="scientific">Elaeophora elaphi</name>
    <dbReference type="NCBI Taxonomy" id="1147741"/>
    <lineage>
        <taxon>Eukaryota</taxon>
        <taxon>Metazoa</taxon>
        <taxon>Ecdysozoa</taxon>
        <taxon>Nematoda</taxon>
        <taxon>Chromadorea</taxon>
        <taxon>Rhabditida</taxon>
        <taxon>Spirurina</taxon>
        <taxon>Spiruromorpha</taxon>
        <taxon>Filarioidea</taxon>
        <taxon>Onchocercidae</taxon>
        <taxon>Elaeophora</taxon>
    </lineage>
</organism>
<name>A0A0R3RY04_9BILA</name>
<evidence type="ECO:0000256" key="6">
    <source>
        <dbReference type="ARBA" id="ARBA00022989"/>
    </source>
</evidence>
<keyword evidence="3 9" id="KW-0812">Transmembrane</keyword>
<dbReference type="SUPFAM" id="SSF52058">
    <property type="entry name" value="L domain-like"/>
    <property type="match status" value="2"/>
</dbReference>
<keyword evidence="8" id="KW-0325">Glycoprotein</keyword>
<keyword evidence="7 9" id="KW-0472">Membrane</keyword>